<reference evidence="8 9" key="1">
    <citation type="submission" date="2020-02" db="EMBL/GenBank/DDBJ databases">
        <title>Characterization of vanA genotype vancomycin-resistant Enterococcus saigonensis VE80.</title>
        <authorList>
            <person name="Harada T."/>
            <person name="Motooka D."/>
            <person name="Nakamura S."/>
            <person name="Yamamoto Y."/>
            <person name="Kawahara R."/>
            <person name="Kawatsu K."/>
        </authorList>
    </citation>
    <scope>NUCLEOTIDE SEQUENCE [LARGE SCALE GENOMIC DNA]</scope>
    <source>
        <strain evidence="8 9">VE80</strain>
    </source>
</reference>
<dbReference type="CDD" id="cd06171">
    <property type="entry name" value="Sigma70_r4"/>
    <property type="match status" value="1"/>
</dbReference>
<dbReference type="Proteomes" id="UP000502998">
    <property type="component" value="Chromosome"/>
</dbReference>
<feature type="domain" description="RNA polymerase sigma factor 70 region 4 type 2" evidence="7">
    <location>
        <begin position="106"/>
        <end position="158"/>
    </location>
</feature>
<dbReference type="InterPro" id="IPR014284">
    <property type="entry name" value="RNA_pol_sigma-70_dom"/>
</dbReference>
<keyword evidence="3" id="KW-0731">Sigma factor</keyword>
<dbReference type="InterPro" id="IPR013249">
    <property type="entry name" value="RNA_pol_sigma70_r4_t2"/>
</dbReference>
<evidence type="ECO:0000256" key="1">
    <source>
        <dbReference type="ARBA" id="ARBA00010641"/>
    </source>
</evidence>
<dbReference type="GO" id="GO:0000428">
    <property type="term" value="C:DNA-directed RNA polymerase complex"/>
    <property type="evidence" value="ECO:0007669"/>
    <property type="project" value="UniProtKB-KW"/>
</dbReference>
<dbReference type="PANTHER" id="PTHR43133">
    <property type="entry name" value="RNA POLYMERASE ECF-TYPE SIGMA FACTO"/>
    <property type="match status" value="1"/>
</dbReference>
<evidence type="ECO:0000259" key="7">
    <source>
        <dbReference type="Pfam" id="PF08281"/>
    </source>
</evidence>
<dbReference type="InterPro" id="IPR036388">
    <property type="entry name" value="WH-like_DNA-bd_sf"/>
</dbReference>
<evidence type="ECO:0000256" key="2">
    <source>
        <dbReference type="ARBA" id="ARBA00023015"/>
    </source>
</evidence>
<dbReference type="Pfam" id="PF08281">
    <property type="entry name" value="Sigma70_r4_2"/>
    <property type="match status" value="1"/>
</dbReference>
<dbReference type="InterPro" id="IPR013325">
    <property type="entry name" value="RNA_pol_sigma_r2"/>
</dbReference>
<comment type="similarity">
    <text evidence="1">Belongs to the sigma-70 factor family. ECF subfamily.</text>
</comment>
<dbReference type="SUPFAM" id="SSF88659">
    <property type="entry name" value="Sigma3 and sigma4 domains of RNA polymerase sigma factors"/>
    <property type="match status" value="1"/>
</dbReference>
<dbReference type="AlphaFoldDB" id="A0A679IN57"/>
<dbReference type="GO" id="GO:0016987">
    <property type="term" value="F:sigma factor activity"/>
    <property type="evidence" value="ECO:0007669"/>
    <property type="project" value="UniProtKB-KW"/>
</dbReference>
<dbReference type="EMBL" id="AP022822">
    <property type="protein sequence ID" value="BCA86706.1"/>
    <property type="molecule type" value="Genomic_DNA"/>
</dbReference>
<dbReference type="InterPro" id="IPR013324">
    <property type="entry name" value="RNA_pol_sigma_r3/r4-like"/>
</dbReference>
<dbReference type="Pfam" id="PF04542">
    <property type="entry name" value="Sigma70_r2"/>
    <property type="match status" value="1"/>
</dbReference>
<keyword evidence="2" id="KW-0805">Transcription regulation</keyword>
<evidence type="ECO:0000256" key="5">
    <source>
        <dbReference type="ARBA" id="ARBA00023163"/>
    </source>
</evidence>
<proteinExistence type="inferred from homology"/>
<dbReference type="SUPFAM" id="SSF88946">
    <property type="entry name" value="Sigma2 domain of RNA polymerase sigma factors"/>
    <property type="match status" value="1"/>
</dbReference>
<evidence type="ECO:0000256" key="3">
    <source>
        <dbReference type="ARBA" id="ARBA00023082"/>
    </source>
</evidence>
<gene>
    <name evidence="8" type="primary">sigX</name>
    <name evidence="8" type="ORF">EsVE80_22290</name>
</gene>
<evidence type="ECO:0000313" key="9">
    <source>
        <dbReference type="Proteomes" id="UP000502998"/>
    </source>
</evidence>
<feature type="domain" description="RNA polymerase sigma-70 region 2" evidence="6">
    <location>
        <begin position="8"/>
        <end position="74"/>
    </location>
</feature>
<dbReference type="GO" id="GO:0006352">
    <property type="term" value="P:DNA-templated transcription initiation"/>
    <property type="evidence" value="ECO:0007669"/>
    <property type="project" value="InterPro"/>
</dbReference>
<evidence type="ECO:0000256" key="4">
    <source>
        <dbReference type="ARBA" id="ARBA00023125"/>
    </source>
</evidence>
<dbReference type="PANTHER" id="PTHR43133:SF8">
    <property type="entry name" value="RNA POLYMERASE SIGMA FACTOR HI_1459-RELATED"/>
    <property type="match status" value="1"/>
</dbReference>
<keyword evidence="5" id="KW-0804">Transcription</keyword>
<dbReference type="Gene3D" id="1.10.1740.10">
    <property type="match status" value="1"/>
</dbReference>
<keyword evidence="8" id="KW-0240">DNA-directed RNA polymerase</keyword>
<dbReference type="RefSeq" id="WP_173103816.1">
    <property type="nucleotide sequence ID" value="NZ_AP022822.1"/>
</dbReference>
<organism evidence="8 9">
    <name type="scientific">Enterococcus saigonensis</name>
    <dbReference type="NCBI Taxonomy" id="1805431"/>
    <lineage>
        <taxon>Bacteria</taxon>
        <taxon>Bacillati</taxon>
        <taxon>Bacillota</taxon>
        <taxon>Bacilli</taxon>
        <taxon>Lactobacillales</taxon>
        <taxon>Enterococcaceae</taxon>
        <taxon>Enterococcus</taxon>
    </lineage>
</organism>
<protein>
    <submittedName>
        <fullName evidence="8">DNA-directed RNA polymerase sigma-70 factor</fullName>
    </submittedName>
</protein>
<sequence>MKSELAILYQRYAKECWLYSLSLTNDVMLAEDLVSDAFFKLLNALDTLTEDKVKFWLLRVIKNHYIDLQRKKKRWQIIPLTKTTSQTISDSDFSPLDQLLHSEKKVQLYHALATLPQAEQELLYLFYFFDWPIREIAAFTELSIGQVKTRLYRSRKKLKELLQDEPTKF</sequence>
<accession>A0A679IN57</accession>
<dbReference type="InterPro" id="IPR039425">
    <property type="entry name" value="RNA_pol_sigma-70-like"/>
</dbReference>
<dbReference type="NCBIfam" id="TIGR02937">
    <property type="entry name" value="sigma70-ECF"/>
    <property type="match status" value="1"/>
</dbReference>
<dbReference type="InterPro" id="IPR007627">
    <property type="entry name" value="RNA_pol_sigma70_r2"/>
</dbReference>
<evidence type="ECO:0000259" key="6">
    <source>
        <dbReference type="Pfam" id="PF04542"/>
    </source>
</evidence>
<keyword evidence="4" id="KW-0238">DNA-binding</keyword>
<dbReference type="GO" id="GO:0003677">
    <property type="term" value="F:DNA binding"/>
    <property type="evidence" value="ECO:0007669"/>
    <property type="project" value="UniProtKB-KW"/>
</dbReference>
<name>A0A679IN57_9ENTE</name>
<dbReference type="Gene3D" id="1.10.10.10">
    <property type="entry name" value="Winged helix-like DNA-binding domain superfamily/Winged helix DNA-binding domain"/>
    <property type="match status" value="1"/>
</dbReference>
<keyword evidence="9" id="KW-1185">Reference proteome</keyword>
<dbReference type="KEGG" id="esg:EsVE80_22290"/>
<evidence type="ECO:0000313" key="8">
    <source>
        <dbReference type="EMBL" id="BCA86706.1"/>
    </source>
</evidence>